<dbReference type="FunFam" id="3.80.10.10:FF:002111">
    <property type="entry name" value="Uncharacterized protein"/>
    <property type="match status" value="1"/>
</dbReference>
<feature type="compositionally biased region" description="Low complexity" evidence="1">
    <location>
        <begin position="19"/>
        <end position="48"/>
    </location>
</feature>
<gene>
    <name evidence="3" type="ORF">DDB_G0289737</name>
</gene>
<dbReference type="Gene3D" id="3.80.10.10">
    <property type="entry name" value="Ribonuclease Inhibitor"/>
    <property type="match status" value="1"/>
</dbReference>
<dbReference type="GeneID" id="8627299"/>
<dbReference type="InParanoid" id="Q54H31"/>
<dbReference type="PANTHER" id="PTHR12601:SF24">
    <property type="entry name" value="CLU DOMAIN-CONTAINING PROTEIN"/>
    <property type="match status" value="1"/>
</dbReference>
<dbReference type="GO" id="GO:0048312">
    <property type="term" value="P:intracellular distribution of mitochondria"/>
    <property type="evidence" value="ECO:0000318"/>
    <property type="project" value="GO_Central"/>
</dbReference>
<dbReference type="PROSITE" id="PS51823">
    <property type="entry name" value="CLU"/>
    <property type="match status" value="1"/>
</dbReference>
<dbReference type="AlphaFoldDB" id="Q54H31"/>
<dbReference type="SUPFAM" id="SSF52047">
    <property type="entry name" value="RNI-like"/>
    <property type="match status" value="1"/>
</dbReference>
<evidence type="ECO:0000259" key="2">
    <source>
        <dbReference type="PROSITE" id="PS51823"/>
    </source>
</evidence>
<dbReference type="OMA" id="CIIDYFG"/>
<dbReference type="PaxDb" id="44689-DDB0188550"/>
<dbReference type="Proteomes" id="UP000002195">
    <property type="component" value="Unassembled WGS sequence"/>
</dbReference>
<dbReference type="STRING" id="44689.Q54H31"/>
<organism evidence="3 4">
    <name type="scientific">Dictyostelium discoideum</name>
    <name type="common">Social amoeba</name>
    <dbReference type="NCBI Taxonomy" id="44689"/>
    <lineage>
        <taxon>Eukaryota</taxon>
        <taxon>Amoebozoa</taxon>
        <taxon>Evosea</taxon>
        <taxon>Eumycetozoa</taxon>
        <taxon>Dictyostelia</taxon>
        <taxon>Dictyosteliales</taxon>
        <taxon>Dictyosteliaceae</taxon>
        <taxon>Dictyostelium</taxon>
    </lineage>
</organism>
<name>Q54H31_DICDI</name>
<dbReference type="VEuPathDB" id="AmoebaDB:DDB_G0289737"/>
<proteinExistence type="predicted"/>
<dbReference type="PANTHER" id="PTHR12601">
    <property type="entry name" value="EUKARYOTIC TRANSLATION INITIATION FACTOR 3 SUBUNIT EIF-3"/>
    <property type="match status" value="1"/>
</dbReference>
<dbReference type="RefSeq" id="XP_636087.1">
    <property type="nucleotide sequence ID" value="XM_630995.1"/>
</dbReference>
<comment type="caution">
    <text evidence="3">The sequence shown here is derived from an EMBL/GenBank/DDBJ whole genome shotgun (WGS) entry which is preliminary data.</text>
</comment>
<feature type="domain" description="Clu" evidence="2">
    <location>
        <begin position="272"/>
        <end position="524"/>
    </location>
</feature>
<dbReference type="InterPro" id="IPR032675">
    <property type="entry name" value="LRR_dom_sf"/>
</dbReference>
<feature type="region of interest" description="Disordered" evidence="1">
    <location>
        <begin position="19"/>
        <end position="74"/>
    </location>
</feature>
<feature type="region of interest" description="Disordered" evidence="1">
    <location>
        <begin position="133"/>
        <end position="166"/>
    </location>
</feature>
<keyword evidence="4" id="KW-1185">Reference proteome</keyword>
<evidence type="ECO:0000256" key="1">
    <source>
        <dbReference type="SAM" id="MobiDB-lite"/>
    </source>
</evidence>
<feature type="compositionally biased region" description="Acidic residues" evidence="1">
    <location>
        <begin position="149"/>
        <end position="160"/>
    </location>
</feature>
<evidence type="ECO:0000313" key="3">
    <source>
        <dbReference type="EMBL" id="EAL62580.1"/>
    </source>
</evidence>
<dbReference type="KEGG" id="ddi:DDB_G0289737"/>
<dbReference type="dictyBase" id="DDB_G0289737"/>
<dbReference type="GO" id="GO:0003729">
    <property type="term" value="F:mRNA binding"/>
    <property type="evidence" value="ECO:0000318"/>
    <property type="project" value="GO_Central"/>
</dbReference>
<dbReference type="GO" id="GO:0005737">
    <property type="term" value="C:cytoplasm"/>
    <property type="evidence" value="ECO:0000318"/>
    <property type="project" value="GO_Central"/>
</dbReference>
<dbReference type="FunCoup" id="Q54H31">
    <property type="interactions" value="617"/>
</dbReference>
<accession>Q54H31</accession>
<evidence type="ECO:0000313" key="4">
    <source>
        <dbReference type="Proteomes" id="UP000002195"/>
    </source>
</evidence>
<dbReference type="eggNOG" id="ENOG502S4YN">
    <property type="taxonomic scope" value="Eukaryota"/>
</dbReference>
<feature type="region of interest" description="Disordered" evidence="1">
    <location>
        <begin position="234"/>
        <end position="271"/>
    </location>
</feature>
<protein>
    <recommendedName>
        <fullName evidence="2">Clu domain-containing protein</fullName>
    </recommendedName>
</protein>
<dbReference type="HOGENOM" id="CLU_245840_0_0_1"/>
<sequence>MENNFKTILSYWAIKEKNQNNQNKANISNNNKNNNNNNNKNNKNNNNSENDDKNITDVNTTITNSSKNDDANSNSITTIISSSPLGYENIQSIEYQPQINYKSITTSMESMLINGDINKDNLIINNKSNNYKNSSNYSVYSSDSKIEDGDNEKEEEEENSGDNQSIYSAYKASSSIFSYERPVGDSTSTSSLYGNSSSCGYGPKKGNGYDIDDSSSIYSSYGLSYSGSDIYGSNYGSNNNDDNDDESDKKSNSDIYSYGGKDNNNSSDDENELKIKQEKYLQETRNKKIGNENKGRDWNQEFQSLLRLQPSLEKFQKLTFLAMDFVNFAENYGFIIIKEMFLPDHLKTIKPIDIGGIAGGQKFICQGILFKFAYDTKIGENGYLYGGKYPSETSASKAAGNELKSLSSFFQHVLDNEFADKVNVPLMCIIDYFGYRLIAMSVMEINKQTLTYGSSDGGITVHAEDLELNSIMETIGKSMNLRGHLTGINPKFMYGPGDLEVHKSKGQYYVVDFGRLLPPQSFCVDQPKGKSNSRDIFYKMIRPELLKQSVKPLSSDSYSGWGLSDPNHLEYNKDIDELTTRLYNEIIPNAAKEIQIEWERLSSLGTDYLDQLDISVEAHKYGINHRHLGRIRSLITNKSLRKSILNEMVARVFRNQIKEDQRIQLTGQSVSSEEKCVHIIVSFLNRIIGNDRFDTLKDFWTISIKTLILKKYSNGLSCLNGGLSDEELDTKFDLLDSIDLYQVLLKFQNKSGIKLSSRVKSILKKASASTQKIRLPVLFYTDIKSIRPVVKHSNMIARSEGISLYMKAVELIYSNQVYYGRKVQQPDISRFNSDFSEEIGLLEACNQKLSIASRSSTTDSSLYHLLGLVDFELLKIKPNGATDVVLRKSAKDKLLASVRYNENPNNLTSLATILDVCGDFKQSEEIYNKLKQMDPLVVVPLLFESASLYSPYHAKITSEKLLAVSFHQFLNLIDILLSLPPDSLLVHQYLQDSYKILTILILRTASTPDFQIHTSVTKLVTMRKSIEFNHQDIIEQTHEYIENAFKFNLNLIDDFILESSSQFPSRLPFTILLKYSVRCPSLCSRILSFIQDTKSLNKFNPEIVKQIFSSEDSLTTLTETLKIQLDYIILKRRYVSFGNQIQLQSLIFDSLYLNSDSFYQFINDLSNVSNNLKYLKIFGGRYNSSSTDDQQQQQQQPIDYSKLNFNSLTHLDIEDNEFPNELLISILKTSKNTLKDVRLHYYDFPLDCLELVGSLYSVEKILLRNMEPKVNVNHIPTSVKEIIIDSQMSTNQPLSELMKRCPNLVEFKLTTDEIISSDLKSLKSYPIKSLDINSYSDYLKNNDMSNDIQTWSNSLTNLKLFSSRPFEDFSNFISQLKSIKNLDLRFNADDNQINTILLSLKNLENFKIESNKYQLLLANQNNLEVKNESVKSFTISNSSAPSKNYSNIGLLFPNLDSLDLIYPKSMNDVSFRGMIENLHHISSLSLSCCYDLTDNSMIALCNSPLASNLKTLSSRDFAISDGSIVKIIFSCPKLLRIHKSSSFKRPETLSFIRSSYPTLIIDF</sequence>
<dbReference type="InterPro" id="IPR027523">
    <property type="entry name" value="CLU_prot"/>
</dbReference>
<dbReference type="EMBL" id="AAFI02000148">
    <property type="protein sequence ID" value="EAL62580.1"/>
    <property type="molecule type" value="Genomic_DNA"/>
</dbReference>
<dbReference type="Pfam" id="PF13236">
    <property type="entry name" value="CLU"/>
    <property type="match status" value="1"/>
</dbReference>
<feature type="compositionally biased region" description="Low complexity" evidence="1">
    <location>
        <begin position="133"/>
        <end position="143"/>
    </location>
</feature>
<reference evidence="3 4" key="1">
    <citation type="journal article" date="2005" name="Nature">
        <title>The genome of the social amoeba Dictyostelium discoideum.</title>
        <authorList>
            <consortium name="The Dictyostelium discoideum Sequencing Consortium"/>
            <person name="Eichinger L."/>
            <person name="Pachebat J.A."/>
            <person name="Glockner G."/>
            <person name="Rajandream M.A."/>
            <person name="Sucgang R."/>
            <person name="Berriman M."/>
            <person name="Song J."/>
            <person name="Olsen R."/>
            <person name="Szafranski K."/>
            <person name="Xu Q."/>
            <person name="Tunggal B."/>
            <person name="Kummerfeld S."/>
            <person name="Madera M."/>
            <person name="Konfortov B.A."/>
            <person name="Rivero F."/>
            <person name="Bankier A.T."/>
            <person name="Lehmann R."/>
            <person name="Hamlin N."/>
            <person name="Davies R."/>
            <person name="Gaudet P."/>
            <person name="Fey P."/>
            <person name="Pilcher K."/>
            <person name="Chen G."/>
            <person name="Saunders D."/>
            <person name="Sodergren E."/>
            <person name="Davis P."/>
            <person name="Kerhornou A."/>
            <person name="Nie X."/>
            <person name="Hall N."/>
            <person name="Anjard C."/>
            <person name="Hemphill L."/>
            <person name="Bason N."/>
            <person name="Farbrother P."/>
            <person name="Desany B."/>
            <person name="Just E."/>
            <person name="Morio T."/>
            <person name="Rost R."/>
            <person name="Churcher C."/>
            <person name="Cooper J."/>
            <person name="Haydock S."/>
            <person name="van Driessche N."/>
            <person name="Cronin A."/>
            <person name="Goodhead I."/>
            <person name="Muzny D."/>
            <person name="Mourier T."/>
            <person name="Pain A."/>
            <person name="Lu M."/>
            <person name="Harper D."/>
            <person name="Lindsay R."/>
            <person name="Hauser H."/>
            <person name="James K."/>
            <person name="Quiles M."/>
            <person name="Madan Babu M."/>
            <person name="Saito T."/>
            <person name="Buchrieser C."/>
            <person name="Wardroper A."/>
            <person name="Felder M."/>
            <person name="Thangavelu M."/>
            <person name="Johnson D."/>
            <person name="Knights A."/>
            <person name="Loulseged H."/>
            <person name="Mungall K."/>
            <person name="Oliver K."/>
            <person name="Price C."/>
            <person name="Quail M.A."/>
            <person name="Urushihara H."/>
            <person name="Hernandez J."/>
            <person name="Rabbinowitsch E."/>
            <person name="Steffen D."/>
            <person name="Sanders M."/>
            <person name="Ma J."/>
            <person name="Kohara Y."/>
            <person name="Sharp S."/>
            <person name="Simmonds M."/>
            <person name="Spiegler S."/>
            <person name="Tivey A."/>
            <person name="Sugano S."/>
            <person name="White B."/>
            <person name="Walker D."/>
            <person name="Woodward J."/>
            <person name="Winckler T."/>
            <person name="Tanaka Y."/>
            <person name="Shaulsky G."/>
            <person name="Schleicher M."/>
            <person name="Weinstock G."/>
            <person name="Rosenthal A."/>
            <person name="Cox E.C."/>
            <person name="Chisholm R.L."/>
            <person name="Gibbs R."/>
            <person name="Loomis W.F."/>
            <person name="Platzer M."/>
            <person name="Kay R.R."/>
            <person name="Williams J."/>
            <person name="Dear P.H."/>
            <person name="Noegel A.A."/>
            <person name="Barrell B."/>
            <person name="Kuspa A."/>
        </authorList>
    </citation>
    <scope>NUCLEOTIDE SEQUENCE [LARGE SCALE GENOMIC DNA]</scope>
    <source>
        <strain evidence="3 4">AX4</strain>
    </source>
</reference>
<dbReference type="InterPro" id="IPR025697">
    <property type="entry name" value="CLU_dom"/>
</dbReference>